<reference evidence="2" key="1">
    <citation type="submission" date="2018-09" db="EMBL/GenBank/DDBJ databases">
        <authorList>
            <person name="Kim I."/>
        </authorList>
    </citation>
    <scope>NUCLEOTIDE SEQUENCE [LARGE SCALE GENOMIC DNA]</scope>
    <source>
        <strain evidence="2">DD4a</strain>
    </source>
</reference>
<organism evidence="1 2">
    <name type="scientific">Amnibacterium setariae</name>
    <dbReference type="NCBI Taxonomy" id="2306585"/>
    <lineage>
        <taxon>Bacteria</taxon>
        <taxon>Bacillati</taxon>
        <taxon>Actinomycetota</taxon>
        <taxon>Actinomycetes</taxon>
        <taxon>Micrococcales</taxon>
        <taxon>Microbacteriaceae</taxon>
        <taxon>Amnibacterium</taxon>
    </lineage>
</organism>
<dbReference type="AlphaFoldDB" id="A0A3A1U0G3"/>
<dbReference type="EMBL" id="QXTG01000002">
    <property type="protein sequence ID" value="RIX28415.1"/>
    <property type="molecule type" value="Genomic_DNA"/>
</dbReference>
<gene>
    <name evidence="1" type="ORF">D1781_13355</name>
</gene>
<evidence type="ECO:0000313" key="1">
    <source>
        <dbReference type="EMBL" id="RIX28415.1"/>
    </source>
</evidence>
<dbReference type="InterPro" id="IPR036291">
    <property type="entry name" value="NAD(P)-bd_dom_sf"/>
</dbReference>
<accession>A0A3A1U0G3</accession>
<dbReference type="SUPFAM" id="SSF51735">
    <property type="entry name" value="NAD(P)-binding Rossmann-fold domains"/>
    <property type="match status" value="1"/>
</dbReference>
<proteinExistence type="predicted"/>
<keyword evidence="2" id="KW-1185">Reference proteome</keyword>
<protein>
    <submittedName>
        <fullName evidence="1">SDR family oxidoreductase</fullName>
    </submittedName>
</protein>
<sequence length="248" mass="26104">MRLAVAGATGTVGRHVVAAAERAGHDVVPLSRSAGTDLLADVGVAAALAAADAVVDVTSTAALGRRRSVAFFTRVTEVLLRAERLAEVPHHLALSVVGIDRIDAGYYAGKLRQEALIAASPQPSTVLRAAQFHEFAGQVAGLARLGRWTAVPRALVRPMAAEEVGARLVELAAAPPSGRAPDLVGPRDEVLASMVRRLLDARGDRSRVVELALPGRYWRGLASGALRGDSAATRGTLTFDNWLAMSRW</sequence>
<dbReference type="RefSeq" id="WP_119482725.1">
    <property type="nucleotide sequence ID" value="NZ_QXTG01000002.1"/>
</dbReference>
<name>A0A3A1U0G3_9MICO</name>
<evidence type="ECO:0000313" key="2">
    <source>
        <dbReference type="Proteomes" id="UP000265742"/>
    </source>
</evidence>
<dbReference type="Gene3D" id="3.40.50.720">
    <property type="entry name" value="NAD(P)-binding Rossmann-like Domain"/>
    <property type="match status" value="1"/>
</dbReference>
<comment type="caution">
    <text evidence="1">The sequence shown here is derived from an EMBL/GenBank/DDBJ whole genome shotgun (WGS) entry which is preliminary data.</text>
</comment>
<dbReference type="OrthoDB" id="9771302at2"/>
<dbReference type="Proteomes" id="UP000265742">
    <property type="component" value="Unassembled WGS sequence"/>
</dbReference>